<name>A0A6S6TF65_9GAMM</name>
<accession>A0A6S6TF65</accession>
<dbReference type="EMBL" id="CACVAY010000079">
    <property type="protein sequence ID" value="CAA6816867.1"/>
    <property type="molecule type" value="Genomic_DNA"/>
</dbReference>
<sequence length="92" mass="10231">MLSIDDILGMCECTEEEIAAVAMHEHVPDAVASELADYLVHSPDGVPKLRKIIAEDIETAKREGHTEQANKLNEVLKHFIATHPEYHERASA</sequence>
<organism evidence="1">
    <name type="scientific">uncultured Thiotrichaceae bacterium</name>
    <dbReference type="NCBI Taxonomy" id="298394"/>
    <lineage>
        <taxon>Bacteria</taxon>
        <taxon>Pseudomonadati</taxon>
        <taxon>Pseudomonadota</taxon>
        <taxon>Gammaproteobacteria</taxon>
        <taxon>Thiotrichales</taxon>
        <taxon>Thiotrichaceae</taxon>
        <taxon>environmental samples</taxon>
    </lineage>
</organism>
<protein>
    <submittedName>
        <fullName evidence="1">Uncharacterized protein</fullName>
    </submittedName>
</protein>
<dbReference type="AlphaFoldDB" id="A0A6S6TF65"/>
<reference evidence="1" key="1">
    <citation type="submission" date="2020-01" db="EMBL/GenBank/DDBJ databases">
        <authorList>
            <person name="Meier V. D."/>
            <person name="Meier V D."/>
        </authorList>
    </citation>
    <scope>NUCLEOTIDE SEQUENCE</scope>
    <source>
        <strain evidence="1">HLG_WM_MAG_07</strain>
    </source>
</reference>
<proteinExistence type="predicted"/>
<evidence type="ECO:0000313" key="1">
    <source>
        <dbReference type="EMBL" id="CAA6816867.1"/>
    </source>
</evidence>
<gene>
    <name evidence="1" type="ORF">HELGO_WM17035</name>
</gene>